<dbReference type="EMBL" id="HBUE01271648">
    <property type="protein sequence ID" value="CAG6564271.1"/>
    <property type="molecule type" value="Transcribed_RNA"/>
</dbReference>
<dbReference type="AlphaFoldDB" id="A0A8D8J7S1"/>
<evidence type="ECO:0000256" key="1">
    <source>
        <dbReference type="SAM" id="MobiDB-lite"/>
    </source>
</evidence>
<name>A0A8D8J7S1_CULPI</name>
<organism evidence="2">
    <name type="scientific">Culex pipiens</name>
    <name type="common">House mosquito</name>
    <dbReference type="NCBI Taxonomy" id="7175"/>
    <lineage>
        <taxon>Eukaryota</taxon>
        <taxon>Metazoa</taxon>
        <taxon>Ecdysozoa</taxon>
        <taxon>Arthropoda</taxon>
        <taxon>Hexapoda</taxon>
        <taxon>Insecta</taxon>
        <taxon>Pterygota</taxon>
        <taxon>Neoptera</taxon>
        <taxon>Endopterygota</taxon>
        <taxon>Diptera</taxon>
        <taxon>Nematocera</taxon>
        <taxon>Culicoidea</taxon>
        <taxon>Culicidae</taxon>
        <taxon>Culicinae</taxon>
        <taxon>Culicini</taxon>
        <taxon>Culex</taxon>
        <taxon>Culex</taxon>
    </lineage>
</organism>
<accession>A0A8D8J7S1</accession>
<feature type="compositionally biased region" description="Polar residues" evidence="1">
    <location>
        <begin position="65"/>
        <end position="75"/>
    </location>
</feature>
<proteinExistence type="predicted"/>
<dbReference type="EMBL" id="HBUE01166335">
    <property type="protein sequence ID" value="CAG6512810.1"/>
    <property type="molecule type" value="Transcribed_RNA"/>
</dbReference>
<protein>
    <submittedName>
        <fullName evidence="2">(northern house mosquito) hypothetical protein</fullName>
    </submittedName>
</protein>
<evidence type="ECO:0000313" key="2">
    <source>
        <dbReference type="EMBL" id="CAG6564271.1"/>
    </source>
</evidence>
<feature type="region of interest" description="Disordered" evidence="1">
    <location>
        <begin position="32"/>
        <end position="108"/>
    </location>
</feature>
<dbReference type="EMBL" id="HBUE01142889">
    <property type="protein sequence ID" value="CAG6501767.1"/>
    <property type="molecule type" value="Transcribed_RNA"/>
</dbReference>
<sequence length="108" mass="11789">MRSNSTSSNDPCRQDPSVVVVEATTIWTMNRRNVTPNLSRASSTNTFASHVTPPASSAVDRPRTSAPSASRNLPSTGCAYASPSTVSNDPRHPQEPINLQTKLQRRRR</sequence>
<feature type="compositionally biased region" description="Polar residues" evidence="1">
    <location>
        <begin position="32"/>
        <end position="49"/>
    </location>
</feature>
<reference evidence="2" key="1">
    <citation type="submission" date="2021-05" db="EMBL/GenBank/DDBJ databases">
        <authorList>
            <person name="Alioto T."/>
            <person name="Alioto T."/>
            <person name="Gomez Garrido J."/>
        </authorList>
    </citation>
    <scope>NUCLEOTIDE SEQUENCE</scope>
</reference>